<dbReference type="AlphaFoldDB" id="A0ABD3GCU8"/>
<name>A0ABD3GCU8_9MARC</name>
<accession>A0ABD3GCU8</accession>
<dbReference type="EMBL" id="JBJQOH010000008">
    <property type="protein sequence ID" value="KAL3676274.1"/>
    <property type="molecule type" value="Genomic_DNA"/>
</dbReference>
<comment type="caution">
    <text evidence="2">The sequence shown here is derived from an EMBL/GenBank/DDBJ whole genome shotgun (WGS) entry which is preliminary data.</text>
</comment>
<sequence length="224" mass="23947">MAACLSRCQLDISGKKTASSSPVPSSGAETAPQSVIFGKENSAVTLGAESKNKNIDDFSDRSVRWATKAVAAAATLTLMTAAPTVTAAEVDVASFIPTASMHEDPSLSIAIPIPEEGTWILAQNGFLARPPRAGERSVRVRVNPVTGGCPSWHPVNFETVVPGGVLPKTYPKRGPQWPALFVIEDETQTIYSEVMQTTDPDVRYATILEALLRMSDTALTCFRL</sequence>
<dbReference type="Proteomes" id="UP001633002">
    <property type="component" value="Unassembled WGS sequence"/>
</dbReference>
<feature type="region of interest" description="Disordered" evidence="1">
    <location>
        <begin position="15"/>
        <end position="34"/>
    </location>
</feature>
<evidence type="ECO:0000256" key="1">
    <source>
        <dbReference type="SAM" id="MobiDB-lite"/>
    </source>
</evidence>
<evidence type="ECO:0000313" key="3">
    <source>
        <dbReference type="Proteomes" id="UP001633002"/>
    </source>
</evidence>
<gene>
    <name evidence="2" type="ORF">R1sor_026222</name>
</gene>
<protein>
    <submittedName>
        <fullName evidence="2">Uncharacterized protein</fullName>
    </submittedName>
</protein>
<organism evidence="2 3">
    <name type="scientific">Riccia sorocarpa</name>
    <dbReference type="NCBI Taxonomy" id="122646"/>
    <lineage>
        <taxon>Eukaryota</taxon>
        <taxon>Viridiplantae</taxon>
        <taxon>Streptophyta</taxon>
        <taxon>Embryophyta</taxon>
        <taxon>Marchantiophyta</taxon>
        <taxon>Marchantiopsida</taxon>
        <taxon>Marchantiidae</taxon>
        <taxon>Marchantiales</taxon>
        <taxon>Ricciaceae</taxon>
        <taxon>Riccia</taxon>
    </lineage>
</organism>
<evidence type="ECO:0000313" key="2">
    <source>
        <dbReference type="EMBL" id="KAL3676274.1"/>
    </source>
</evidence>
<proteinExistence type="predicted"/>
<keyword evidence="3" id="KW-1185">Reference proteome</keyword>
<reference evidence="2 3" key="1">
    <citation type="submission" date="2024-09" db="EMBL/GenBank/DDBJ databases">
        <title>Chromosome-scale assembly of Riccia sorocarpa.</title>
        <authorList>
            <person name="Paukszto L."/>
        </authorList>
    </citation>
    <scope>NUCLEOTIDE SEQUENCE [LARGE SCALE GENOMIC DNA]</scope>
    <source>
        <strain evidence="2">LP-2024</strain>
        <tissue evidence="2">Aerial parts of the thallus</tissue>
    </source>
</reference>
<feature type="compositionally biased region" description="Polar residues" evidence="1">
    <location>
        <begin position="16"/>
        <end position="33"/>
    </location>
</feature>